<dbReference type="InterPro" id="IPR036662">
    <property type="entry name" value="PTS_EIIA_man-typ_sf"/>
</dbReference>
<dbReference type="PROSITE" id="PS51096">
    <property type="entry name" value="PTS_EIIA_TYPE_4"/>
    <property type="match status" value="1"/>
</dbReference>
<dbReference type="RefSeq" id="WP_155692693.1">
    <property type="nucleotide sequence ID" value="NZ_RIPW01000002.1"/>
</dbReference>
<dbReference type="Gene3D" id="3.40.50.510">
    <property type="entry name" value="Phosphotransferase system, mannose-type IIA component"/>
    <property type="match status" value="1"/>
</dbReference>
<evidence type="ECO:0000313" key="3">
    <source>
        <dbReference type="EMBL" id="MTE03470.1"/>
    </source>
</evidence>
<name>A0A9X5ALP7_LACJH</name>
<dbReference type="GO" id="GO:0016740">
    <property type="term" value="F:transferase activity"/>
    <property type="evidence" value="ECO:0007669"/>
    <property type="project" value="UniProtKB-KW"/>
</dbReference>
<feature type="domain" description="PTS EIIA type-4" evidence="2">
    <location>
        <begin position="5"/>
        <end position="126"/>
    </location>
</feature>
<evidence type="ECO:0000256" key="1">
    <source>
        <dbReference type="ARBA" id="ARBA00022679"/>
    </source>
</evidence>
<protein>
    <submittedName>
        <fullName evidence="3">PTS N-acetylglucosamine transporter subunit IIBC</fullName>
    </submittedName>
</protein>
<sequence length="143" mass="16079">MNSIKRHIVIASHSTLAQGMANALKFFEGDNLKLNVLSAYVDNKPIEGQIEEIFNQFDKDDEVIVLTDLLGGSVNQKFFPYINRPHTHLITGVNLSLAMAITMEPIEGYLMPEKIQSIISEAKKQVKYVNELAKNADEDDEDE</sequence>
<dbReference type="PANTHER" id="PTHR33799:SF1">
    <property type="entry name" value="PTS SYSTEM MANNOSE-SPECIFIC EIIAB COMPONENT-RELATED"/>
    <property type="match status" value="1"/>
</dbReference>
<reference evidence="3 4" key="1">
    <citation type="submission" date="2019-11" db="EMBL/GenBank/DDBJ databases">
        <title>Gastrointestinal microbiota of Peromyscus leucopus.</title>
        <authorList>
            <person name="Milovic A."/>
            <person name="Bassam K."/>
            <person name="Barbour A.G."/>
        </authorList>
    </citation>
    <scope>NUCLEOTIDE SEQUENCE [LARGE SCALE GENOMIC DNA]</scope>
    <source>
        <strain evidence="3 4">LL8</strain>
    </source>
</reference>
<dbReference type="EMBL" id="WKKC01000017">
    <property type="protein sequence ID" value="MTE03470.1"/>
    <property type="molecule type" value="Genomic_DNA"/>
</dbReference>
<dbReference type="InterPro" id="IPR004701">
    <property type="entry name" value="PTS_EIIA_man-typ"/>
</dbReference>
<comment type="caution">
    <text evidence="3">The sequence shown here is derived from an EMBL/GenBank/DDBJ whole genome shotgun (WGS) entry which is preliminary data.</text>
</comment>
<dbReference type="InterPro" id="IPR051471">
    <property type="entry name" value="Bacterial_PTS_sugar_comp"/>
</dbReference>
<dbReference type="PANTHER" id="PTHR33799">
    <property type="entry name" value="PTS PERMEASE-RELATED-RELATED"/>
    <property type="match status" value="1"/>
</dbReference>
<evidence type="ECO:0000259" key="2">
    <source>
        <dbReference type="PROSITE" id="PS51096"/>
    </source>
</evidence>
<keyword evidence="1" id="KW-0808">Transferase</keyword>
<dbReference type="Pfam" id="PF03610">
    <property type="entry name" value="EIIA-man"/>
    <property type="match status" value="1"/>
</dbReference>
<dbReference type="SUPFAM" id="SSF53062">
    <property type="entry name" value="PTS system fructose IIA component-like"/>
    <property type="match status" value="1"/>
</dbReference>
<organism evidence="3 4">
    <name type="scientific">Lactobacillus johnsonii</name>
    <dbReference type="NCBI Taxonomy" id="33959"/>
    <lineage>
        <taxon>Bacteria</taxon>
        <taxon>Bacillati</taxon>
        <taxon>Bacillota</taxon>
        <taxon>Bacilli</taxon>
        <taxon>Lactobacillales</taxon>
        <taxon>Lactobacillaceae</taxon>
        <taxon>Lactobacillus</taxon>
    </lineage>
</organism>
<dbReference type="GO" id="GO:0016020">
    <property type="term" value="C:membrane"/>
    <property type="evidence" value="ECO:0007669"/>
    <property type="project" value="InterPro"/>
</dbReference>
<proteinExistence type="predicted"/>
<dbReference type="Proteomes" id="UP000488295">
    <property type="component" value="Unassembled WGS sequence"/>
</dbReference>
<gene>
    <name evidence="3" type="ORF">GJU95_06775</name>
</gene>
<dbReference type="GO" id="GO:0009401">
    <property type="term" value="P:phosphoenolpyruvate-dependent sugar phosphotransferase system"/>
    <property type="evidence" value="ECO:0007669"/>
    <property type="project" value="InterPro"/>
</dbReference>
<accession>A0A9X5ALP7</accession>
<dbReference type="AlphaFoldDB" id="A0A9X5ALP7"/>
<evidence type="ECO:0000313" key="4">
    <source>
        <dbReference type="Proteomes" id="UP000488295"/>
    </source>
</evidence>